<dbReference type="PROSITE" id="PS50160">
    <property type="entry name" value="DNA_LIGASE_A3"/>
    <property type="match status" value="1"/>
</dbReference>
<dbReference type="NCBIfam" id="NF006592">
    <property type="entry name" value="PRK09125.1"/>
    <property type="match status" value="1"/>
</dbReference>
<comment type="caution">
    <text evidence="9">The sequence shown here is derived from an EMBL/GenBank/DDBJ whole genome shotgun (WGS) entry which is preliminary data.</text>
</comment>
<evidence type="ECO:0000313" key="10">
    <source>
        <dbReference type="Proteomes" id="UP001169719"/>
    </source>
</evidence>
<comment type="catalytic activity">
    <reaction evidence="6">
        <text>ATP + (deoxyribonucleotide)n-3'-hydroxyl + 5'-phospho-(deoxyribonucleotide)m = (deoxyribonucleotide)n+m + AMP + diphosphate.</text>
        <dbReference type="EC" id="6.5.1.1"/>
    </reaction>
</comment>
<name>A0ABT7XZ73_9VIBR</name>
<evidence type="ECO:0000256" key="2">
    <source>
        <dbReference type="ARBA" id="ARBA00022598"/>
    </source>
</evidence>
<accession>A0ABT7XZ73</accession>
<gene>
    <name evidence="9" type="ORF">QWJ08_06625</name>
</gene>
<feature type="signal peptide" evidence="7">
    <location>
        <begin position="1"/>
        <end position="20"/>
    </location>
</feature>
<dbReference type="SUPFAM" id="SSF56091">
    <property type="entry name" value="DNA ligase/mRNA capping enzyme, catalytic domain"/>
    <property type="match status" value="1"/>
</dbReference>
<evidence type="ECO:0000256" key="4">
    <source>
        <dbReference type="ARBA" id="ARBA00022763"/>
    </source>
</evidence>
<dbReference type="EMBL" id="JAUEOZ010000001">
    <property type="protein sequence ID" value="MDN2481066.1"/>
    <property type="molecule type" value="Genomic_DNA"/>
</dbReference>
<keyword evidence="7" id="KW-0732">Signal</keyword>
<keyword evidence="5" id="KW-0234">DNA repair</keyword>
<keyword evidence="10" id="KW-1185">Reference proteome</keyword>
<proteinExistence type="predicted"/>
<evidence type="ECO:0000256" key="7">
    <source>
        <dbReference type="SAM" id="SignalP"/>
    </source>
</evidence>
<dbReference type="Proteomes" id="UP001169719">
    <property type="component" value="Unassembled WGS sequence"/>
</dbReference>
<reference evidence="9" key="1">
    <citation type="submission" date="2024-05" db="EMBL/GenBank/DDBJ databases">
        <title>Genome Sequences of Four Agar- Degrading Marine Bacteria.</title>
        <authorList>
            <person name="Phillips E.K."/>
            <person name="Shaffer J.C."/>
            <person name="Henson M.W."/>
            <person name="Temperton B."/>
            <person name="Thrash C.J."/>
            <person name="Martin M.O."/>
        </authorList>
    </citation>
    <scope>NUCLEOTIDE SEQUENCE</scope>
    <source>
        <strain evidence="9">EKP203</strain>
    </source>
</reference>
<feature type="chain" id="PRO_5047413514" evidence="7">
    <location>
        <begin position="21"/>
        <end position="285"/>
    </location>
</feature>
<dbReference type="RefSeq" id="WP_289961197.1">
    <property type="nucleotide sequence ID" value="NZ_JAUEOZ010000001.1"/>
</dbReference>
<dbReference type="Gene3D" id="3.30.1490.70">
    <property type="match status" value="1"/>
</dbReference>
<sequence>MNIRHTILAIAISTCFSSHAQPTDFQPVMLAKSYHASVDINQYWVSEKLDGIRAYWDGSMLKTRTGHVIHAPDWFIEPLPVFALEGELWAGREQFHIVQTTVLDDQADDEAWRQIGFHIFDMPHAAGSFQSRYQTIEQWLIALENEGRYSHLHLVKQFSIESHLELEEKLLALSELGAEGLMLKLINSPYIEGRSEALLKLKTYQDREAIVLGYKMGKGKYQGQVGALLVRNLDGVEFYLGSGLSDVQRETPPSIGSTVTYRFNGLTQYGKPKYPRLLRERPAAF</sequence>
<dbReference type="Gene3D" id="2.40.50.140">
    <property type="entry name" value="Nucleic acid-binding proteins"/>
    <property type="match status" value="1"/>
</dbReference>
<dbReference type="PANTHER" id="PTHR47810">
    <property type="entry name" value="DNA LIGASE"/>
    <property type="match status" value="1"/>
</dbReference>
<dbReference type="SUPFAM" id="SSF50249">
    <property type="entry name" value="Nucleic acid-binding proteins"/>
    <property type="match status" value="1"/>
</dbReference>
<dbReference type="PANTHER" id="PTHR47810:SF1">
    <property type="entry name" value="DNA LIGASE B"/>
    <property type="match status" value="1"/>
</dbReference>
<evidence type="ECO:0000259" key="8">
    <source>
        <dbReference type="PROSITE" id="PS50160"/>
    </source>
</evidence>
<dbReference type="EC" id="6.5.1.1" evidence="9"/>
<keyword evidence="4" id="KW-0227">DNA damage</keyword>
<dbReference type="CDD" id="cd07896">
    <property type="entry name" value="Adenylation_kDNA_ligase_like"/>
    <property type="match status" value="1"/>
</dbReference>
<organism evidence="9 10">
    <name type="scientific">Vibrio agarivorans</name>
    <dbReference type="NCBI Taxonomy" id="153622"/>
    <lineage>
        <taxon>Bacteria</taxon>
        <taxon>Pseudomonadati</taxon>
        <taxon>Pseudomonadota</taxon>
        <taxon>Gammaproteobacteria</taxon>
        <taxon>Vibrionales</taxon>
        <taxon>Vibrionaceae</taxon>
        <taxon>Vibrio</taxon>
    </lineage>
</organism>
<dbReference type="InterPro" id="IPR016059">
    <property type="entry name" value="DNA_ligase_ATP-dep_CS"/>
</dbReference>
<dbReference type="InterPro" id="IPR012310">
    <property type="entry name" value="DNA_ligase_ATP-dep_cent"/>
</dbReference>
<dbReference type="PROSITE" id="PS00333">
    <property type="entry name" value="DNA_LIGASE_A2"/>
    <property type="match status" value="1"/>
</dbReference>
<comment type="cofactor">
    <cofactor evidence="1">
        <name>a divalent metal cation</name>
        <dbReference type="ChEBI" id="CHEBI:60240"/>
    </cofactor>
</comment>
<keyword evidence="3" id="KW-0235">DNA replication</keyword>
<dbReference type="Gene3D" id="3.30.470.30">
    <property type="entry name" value="DNA ligase/mRNA capping enzyme"/>
    <property type="match status" value="1"/>
</dbReference>
<dbReference type="Pfam" id="PF14743">
    <property type="entry name" value="DNA_ligase_OB_2"/>
    <property type="match status" value="1"/>
</dbReference>
<feature type="domain" description="ATP-dependent DNA ligase family profile" evidence="8">
    <location>
        <begin position="129"/>
        <end position="234"/>
    </location>
</feature>
<dbReference type="InterPro" id="IPR050326">
    <property type="entry name" value="NAD_dep_DNA_ligaseB"/>
</dbReference>
<evidence type="ECO:0000256" key="6">
    <source>
        <dbReference type="ARBA" id="ARBA00034003"/>
    </source>
</evidence>
<dbReference type="GO" id="GO:0003910">
    <property type="term" value="F:DNA ligase (ATP) activity"/>
    <property type="evidence" value="ECO:0007669"/>
    <property type="project" value="UniProtKB-EC"/>
</dbReference>
<dbReference type="InterPro" id="IPR029319">
    <property type="entry name" value="DNA_ligase_OB"/>
</dbReference>
<evidence type="ECO:0000313" key="9">
    <source>
        <dbReference type="EMBL" id="MDN2481066.1"/>
    </source>
</evidence>
<keyword evidence="2 9" id="KW-0436">Ligase</keyword>
<evidence type="ECO:0000256" key="5">
    <source>
        <dbReference type="ARBA" id="ARBA00023204"/>
    </source>
</evidence>
<dbReference type="InterPro" id="IPR012340">
    <property type="entry name" value="NA-bd_OB-fold"/>
</dbReference>
<protein>
    <submittedName>
        <fullName evidence="9">DNA ligase</fullName>
        <ecNumber evidence="9">6.5.1.1</ecNumber>
    </submittedName>
</protein>
<evidence type="ECO:0000256" key="3">
    <source>
        <dbReference type="ARBA" id="ARBA00022705"/>
    </source>
</evidence>
<evidence type="ECO:0000256" key="1">
    <source>
        <dbReference type="ARBA" id="ARBA00001968"/>
    </source>
</evidence>
<dbReference type="CDD" id="cd08041">
    <property type="entry name" value="OBF_kDNA_ligase_like"/>
    <property type="match status" value="1"/>
</dbReference>